<evidence type="ECO:0000256" key="7">
    <source>
        <dbReference type="SAM" id="SignalP"/>
    </source>
</evidence>
<feature type="compositionally biased region" description="Polar residues" evidence="5">
    <location>
        <begin position="200"/>
        <end position="217"/>
    </location>
</feature>
<evidence type="ECO:0000256" key="4">
    <source>
        <dbReference type="ARBA" id="ARBA00023136"/>
    </source>
</evidence>
<evidence type="ECO:0000313" key="9">
    <source>
        <dbReference type="Proteomes" id="UP000266234"/>
    </source>
</evidence>
<dbReference type="PANTHER" id="PTHR15549">
    <property type="entry name" value="PAIRED IMMUNOGLOBULIN-LIKE TYPE 2 RECEPTOR"/>
    <property type="match status" value="1"/>
</dbReference>
<comment type="subcellular location">
    <subcellularLocation>
        <location evidence="1">Membrane</location>
        <topology evidence="1">Single-pass membrane protein</topology>
    </subcellularLocation>
</comment>
<dbReference type="OrthoDB" id="5347452at2759"/>
<dbReference type="STRING" id="694270.A0A395RUR6"/>
<evidence type="ECO:0000256" key="3">
    <source>
        <dbReference type="ARBA" id="ARBA00022989"/>
    </source>
</evidence>
<accession>A0A395RUR6</accession>
<proteinExistence type="predicted"/>
<dbReference type="InterPro" id="IPR051694">
    <property type="entry name" value="Immunoregulatory_rcpt-like"/>
</dbReference>
<feature type="transmembrane region" description="Helical" evidence="6">
    <location>
        <begin position="136"/>
        <end position="161"/>
    </location>
</feature>
<feature type="compositionally biased region" description="Polar residues" evidence="5">
    <location>
        <begin position="226"/>
        <end position="235"/>
    </location>
</feature>
<evidence type="ECO:0000256" key="2">
    <source>
        <dbReference type="ARBA" id="ARBA00022692"/>
    </source>
</evidence>
<dbReference type="GO" id="GO:0071944">
    <property type="term" value="C:cell periphery"/>
    <property type="evidence" value="ECO:0007669"/>
    <property type="project" value="UniProtKB-ARBA"/>
</dbReference>
<keyword evidence="4 6" id="KW-0472">Membrane</keyword>
<organism evidence="8 9">
    <name type="scientific">Fusarium longipes</name>
    <dbReference type="NCBI Taxonomy" id="694270"/>
    <lineage>
        <taxon>Eukaryota</taxon>
        <taxon>Fungi</taxon>
        <taxon>Dikarya</taxon>
        <taxon>Ascomycota</taxon>
        <taxon>Pezizomycotina</taxon>
        <taxon>Sordariomycetes</taxon>
        <taxon>Hypocreomycetidae</taxon>
        <taxon>Hypocreales</taxon>
        <taxon>Nectriaceae</taxon>
        <taxon>Fusarium</taxon>
    </lineage>
</organism>
<evidence type="ECO:0000313" key="8">
    <source>
        <dbReference type="EMBL" id="RGP63880.1"/>
    </source>
</evidence>
<evidence type="ECO:0000256" key="6">
    <source>
        <dbReference type="SAM" id="Phobius"/>
    </source>
</evidence>
<sequence length="277" mass="29416">MTKSLQYTILFSLWAVQVSHGLLLSEPTQGSEIADLDRPPEPTVTDHVPDLRYAAKRQSNDDLVVTMAPDETCGYLGQKNADFITTHIPLTGSKLSSTKTTATSSSTASSSTTNPSSSSIPASSSSSSPSSSQNNLGAIIGGAIGGFAAVSLVILAIVWFIRQSRKKKHPPPTQVTAMEQTPLSDQNGMKPDGTPVQPDWRSSTLTALSSPHSTSPQAWMDHPVSPSAQSDTSGGILSPMGQHLAYEMSGDSVPPRAQERRDSRVYEMAGDPNPPWV</sequence>
<feature type="compositionally biased region" description="Polar residues" evidence="5">
    <location>
        <begin position="174"/>
        <end position="187"/>
    </location>
</feature>
<protein>
    <recommendedName>
        <fullName evidence="10">Mid2 domain-containing protein</fullName>
    </recommendedName>
</protein>
<keyword evidence="2 6" id="KW-0812">Transmembrane</keyword>
<feature type="region of interest" description="Disordered" evidence="5">
    <location>
        <begin position="94"/>
        <end position="133"/>
    </location>
</feature>
<dbReference type="EMBL" id="PXOG01000260">
    <property type="protein sequence ID" value="RGP63880.1"/>
    <property type="molecule type" value="Genomic_DNA"/>
</dbReference>
<reference evidence="8 9" key="1">
    <citation type="journal article" date="2018" name="PLoS Pathog.">
        <title>Evolution of structural diversity of trichothecenes, a family of toxins produced by plant pathogenic and entomopathogenic fungi.</title>
        <authorList>
            <person name="Proctor R.H."/>
            <person name="McCormick S.P."/>
            <person name="Kim H.S."/>
            <person name="Cardoza R.E."/>
            <person name="Stanley A.M."/>
            <person name="Lindo L."/>
            <person name="Kelly A."/>
            <person name="Brown D.W."/>
            <person name="Lee T."/>
            <person name="Vaughan M.M."/>
            <person name="Alexander N.J."/>
            <person name="Busman M."/>
            <person name="Gutierrez S."/>
        </authorList>
    </citation>
    <scope>NUCLEOTIDE SEQUENCE [LARGE SCALE GENOMIC DNA]</scope>
    <source>
        <strain evidence="8 9">NRRL 20695</strain>
    </source>
</reference>
<dbReference type="AlphaFoldDB" id="A0A395RUR6"/>
<dbReference type="GO" id="GO:0016020">
    <property type="term" value="C:membrane"/>
    <property type="evidence" value="ECO:0007669"/>
    <property type="project" value="UniProtKB-SubCell"/>
</dbReference>
<keyword evidence="9" id="KW-1185">Reference proteome</keyword>
<comment type="caution">
    <text evidence="8">The sequence shown here is derived from an EMBL/GenBank/DDBJ whole genome shotgun (WGS) entry which is preliminary data.</text>
</comment>
<feature type="compositionally biased region" description="Low complexity" evidence="5">
    <location>
        <begin position="96"/>
        <end position="132"/>
    </location>
</feature>
<gene>
    <name evidence="8" type="ORF">FLONG3_9774</name>
</gene>
<name>A0A395RUR6_9HYPO</name>
<evidence type="ECO:0000256" key="1">
    <source>
        <dbReference type="ARBA" id="ARBA00004167"/>
    </source>
</evidence>
<dbReference type="Proteomes" id="UP000266234">
    <property type="component" value="Unassembled WGS sequence"/>
</dbReference>
<evidence type="ECO:0000256" key="5">
    <source>
        <dbReference type="SAM" id="MobiDB-lite"/>
    </source>
</evidence>
<feature type="signal peptide" evidence="7">
    <location>
        <begin position="1"/>
        <end position="21"/>
    </location>
</feature>
<keyword evidence="7" id="KW-0732">Signal</keyword>
<feature type="region of interest" description="Disordered" evidence="5">
    <location>
        <begin position="166"/>
        <end position="277"/>
    </location>
</feature>
<evidence type="ECO:0008006" key="10">
    <source>
        <dbReference type="Google" id="ProtNLM"/>
    </source>
</evidence>
<keyword evidence="3 6" id="KW-1133">Transmembrane helix</keyword>
<feature type="chain" id="PRO_5017482555" description="Mid2 domain-containing protein" evidence="7">
    <location>
        <begin position="22"/>
        <end position="277"/>
    </location>
</feature>